<evidence type="ECO:0000256" key="4">
    <source>
        <dbReference type="ARBA" id="ARBA00022723"/>
    </source>
</evidence>
<evidence type="ECO:0000313" key="13">
    <source>
        <dbReference type="Proteomes" id="UP000028924"/>
    </source>
</evidence>
<evidence type="ECO:0000256" key="5">
    <source>
        <dbReference type="ARBA" id="ARBA00022801"/>
    </source>
</evidence>
<dbReference type="CDD" id="cd00143">
    <property type="entry name" value="PP2Cc"/>
    <property type="match status" value="1"/>
</dbReference>
<evidence type="ECO:0000256" key="6">
    <source>
        <dbReference type="ARBA" id="ARBA00022842"/>
    </source>
</evidence>
<evidence type="ECO:0000259" key="11">
    <source>
        <dbReference type="PROSITE" id="PS51746"/>
    </source>
</evidence>
<dbReference type="PROSITE" id="PS01032">
    <property type="entry name" value="PPM_1"/>
    <property type="match status" value="1"/>
</dbReference>
<dbReference type="AlphaFoldDB" id="A0A087SD04"/>
<keyword evidence="13" id="KW-1185">Reference proteome</keyword>
<comment type="cofactor">
    <cofactor evidence="1">
        <name>Mn(2+)</name>
        <dbReference type="ChEBI" id="CHEBI:29035"/>
    </cofactor>
</comment>
<dbReference type="InterPro" id="IPR036457">
    <property type="entry name" value="PPM-type-like_dom_sf"/>
</dbReference>
<dbReference type="InterPro" id="IPR001932">
    <property type="entry name" value="PPM-type_phosphatase-like_dom"/>
</dbReference>
<evidence type="ECO:0000256" key="8">
    <source>
        <dbReference type="ARBA" id="ARBA00023211"/>
    </source>
</evidence>
<dbReference type="GO" id="GO:0046872">
    <property type="term" value="F:metal ion binding"/>
    <property type="evidence" value="ECO:0007669"/>
    <property type="project" value="UniProtKB-KW"/>
</dbReference>
<dbReference type="PANTHER" id="PTHR13832">
    <property type="entry name" value="PROTEIN PHOSPHATASE 2C"/>
    <property type="match status" value="1"/>
</dbReference>
<sequence length="457" mass="48548">MGQYLSAPITEKESGEGQTDSIAYGFAGMQGWRVAMEDAHIVDVEFDTSTKTALFSVFDGHGGRAVAHFAAKYLPGRIMATKAYAAGDLGAAVAEAYLELDQLMDAPAGQEELDQLAAPVQKTPLTLFSDVDTSATSNTSLDSGRVSAPEEEAEEAAPSAPGVDRRLRKMNSSSEFLASHLQRASIVTPRASPEGPSTALAEHGSLGRTDTRREASALAGEEGEEVAEDPASLFGILEGASVPALAAAAPAESTEQRPRAEGAGCTALTALVRGGRLVVANTGDSRAVLSRRGVAVALTLDHKPILFEEARRIIRAGGFVRDNRINGSLNVSRALGDLDFKRNAALGPHEQMVVVTPDIEVVNLSEGDEFMIMACDGIWDVLSNQEAVDYVRRRIKNGSPLQAICESMCDHCLAPDLTGMCRGADNMSVVVVLFKRTARLDGIWGRMWSGLWGSMAK</sequence>
<evidence type="ECO:0000256" key="1">
    <source>
        <dbReference type="ARBA" id="ARBA00001936"/>
    </source>
</evidence>
<accession>A0A087SD04</accession>
<name>A0A087SD04_AUXPR</name>
<protein>
    <recommendedName>
        <fullName evidence="3">protein-serine/threonine phosphatase</fullName>
        <ecNumber evidence="3">3.1.3.16</ecNumber>
    </recommendedName>
</protein>
<dbReference type="SUPFAM" id="SSF81606">
    <property type="entry name" value="PP2C-like"/>
    <property type="match status" value="1"/>
</dbReference>
<dbReference type="Gene3D" id="3.60.40.10">
    <property type="entry name" value="PPM-type phosphatase domain"/>
    <property type="match status" value="2"/>
</dbReference>
<comment type="similarity">
    <text evidence="9">Belongs to the PP2C family.</text>
</comment>
<evidence type="ECO:0000256" key="9">
    <source>
        <dbReference type="RuleBase" id="RU003465"/>
    </source>
</evidence>
<dbReference type="EMBL" id="KL662095">
    <property type="protein sequence ID" value="KFM23608.1"/>
    <property type="molecule type" value="Genomic_DNA"/>
</dbReference>
<dbReference type="Pfam" id="PF00481">
    <property type="entry name" value="PP2C"/>
    <property type="match status" value="2"/>
</dbReference>
<evidence type="ECO:0000256" key="10">
    <source>
        <dbReference type="SAM" id="MobiDB-lite"/>
    </source>
</evidence>
<evidence type="ECO:0000256" key="3">
    <source>
        <dbReference type="ARBA" id="ARBA00013081"/>
    </source>
</evidence>
<dbReference type="InterPro" id="IPR000222">
    <property type="entry name" value="PP2C_BS"/>
</dbReference>
<dbReference type="GeneID" id="23614258"/>
<dbReference type="OrthoDB" id="10264738at2759"/>
<evidence type="ECO:0000313" key="12">
    <source>
        <dbReference type="EMBL" id="KFM23608.1"/>
    </source>
</evidence>
<keyword evidence="8" id="KW-0464">Manganese</keyword>
<dbReference type="eggNOG" id="KOG0698">
    <property type="taxonomic scope" value="Eukaryota"/>
</dbReference>
<dbReference type="EC" id="3.1.3.16" evidence="3"/>
<dbReference type="GO" id="GO:0004722">
    <property type="term" value="F:protein serine/threonine phosphatase activity"/>
    <property type="evidence" value="ECO:0007669"/>
    <property type="project" value="UniProtKB-EC"/>
</dbReference>
<keyword evidence="4" id="KW-0479">Metal-binding</keyword>
<reference evidence="12 13" key="1">
    <citation type="journal article" date="2014" name="BMC Genomics">
        <title>Oil accumulation mechanisms of the oleaginous microalga Chlorella protothecoides revealed through its genome, transcriptomes, and proteomes.</title>
        <authorList>
            <person name="Gao C."/>
            <person name="Wang Y."/>
            <person name="Shen Y."/>
            <person name="Yan D."/>
            <person name="He X."/>
            <person name="Dai J."/>
            <person name="Wu Q."/>
        </authorList>
    </citation>
    <scope>NUCLEOTIDE SEQUENCE [LARGE SCALE GENOMIC DNA]</scope>
    <source>
        <strain evidence="12 13">0710</strain>
    </source>
</reference>
<organism evidence="12 13">
    <name type="scientific">Auxenochlorella protothecoides</name>
    <name type="common">Green microalga</name>
    <name type="synonym">Chlorella protothecoides</name>
    <dbReference type="NCBI Taxonomy" id="3075"/>
    <lineage>
        <taxon>Eukaryota</taxon>
        <taxon>Viridiplantae</taxon>
        <taxon>Chlorophyta</taxon>
        <taxon>core chlorophytes</taxon>
        <taxon>Trebouxiophyceae</taxon>
        <taxon>Chlorellales</taxon>
        <taxon>Chlorellaceae</taxon>
        <taxon>Auxenochlorella</taxon>
    </lineage>
</organism>
<feature type="region of interest" description="Disordered" evidence="10">
    <location>
        <begin position="187"/>
        <end position="227"/>
    </location>
</feature>
<dbReference type="PROSITE" id="PS51746">
    <property type="entry name" value="PPM_2"/>
    <property type="match status" value="1"/>
</dbReference>
<comment type="cofactor">
    <cofactor evidence="2">
        <name>Mg(2+)</name>
        <dbReference type="ChEBI" id="CHEBI:18420"/>
    </cofactor>
</comment>
<evidence type="ECO:0000256" key="7">
    <source>
        <dbReference type="ARBA" id="ARBA00022912"/>
    </source>
</evidence>
<feature type="region of interest" description="Disordered" evidence="10">
    <location>
        <begin position="128"/>
        <end position="166"/>
    </location>
</feature>
<feature type="compositionally biased region" description="Polar residues" evidence="10">
    <location>
        <begin position="128"/>
        <end position="142"/>
    </location>
</feature>
<gene>
    <name evidence="12" type="ORF">F751_2867</name>
</gene>
<keyword evidence="7 9" id="KW-0904">Protein phosphatase</keyword>
<dbReference type="RefSeq" id="XP_011396482.1">
    <property type="nucleotide sequence ID" value="XM_011398180.1"/>
</dbReference>
<keyword evidence="6" id="KW-0460">Magnesium</keyword>
<dbReference type="Proteomes" id="UP000028924">
    <property type="component" value="Unassembled WGS sequence"/>
</dbReference>
<dbReference type="SMART" id="SM00332">
    <property type="entry name" value="PP2Cc"/>
    <property type="match status" value="1"/>
</dbReference>
<dbReference type="KEGG" id="apro:F751_2867"/>
<proteinExistence type="inferred from homology"/>
<feature type="domain" description="PPM-type phosphatase" evidence="11">
    <location>
        <begin position="23"/>
        <end position="434"/>
    </location>
</feature>
<dbReference type="PANTHER" id="PTHR13832:SF840">
    <property type="entry name" value="PROTEIN PHOSPHATASE 2C 60-RELATED"/>
    <property type="match status" value="1"/>
</dbReference>
<keyword evidence="5 9" id="KW-0378">Hydrolase</keyword>
<evidence type="ECO:0000256" key="2">
    <source>
        <dbReference type="ARBA" id="ARBA00001946"/>
    </source>
</evidence>
<dbReference type="STRING" id="3075.A0A087SD04"/>
<dbReference type="InterPro" id="IPR015655">
    <property type="entry name" value="PP2C"/>
</dbReference>